<comment type="caution">
    <text evidence="3">The sequence shown here is derived from an EMBL/GenBank/DDBJ whole genome shotgun (WGS) entry which is preliminary data.</text>
</comment>
<dbReference type="SUPFAM" id="SSF53335">
    <property type="entry name" value="S-adenosyl-L-methionine-dependent methyltransferases"/>
    <property type="match status" value="1"/>
</dbReference>
<name>A0A0F9GJW3_9ZZZZ</name>
<dbReference type="GO" id="GO:0008168">
    <property type="term" value="F:methyltransferase activity"/>
    <property type="evidence" value="ECO:0007669"/>
    <property type="project" value="UniProtKB-KW"/>
</dbReference>
<evidence type="ECO:0000256" key="2">
    <source>
        <dbReference type="ARBA" id="ARBA00022679"/>
    </source>
</evidence>
<feature type="non-terminal residue" evidence="3">
    <location>
        <position position="173"/>
    </location>
</feature>
<reference evidence="3" key="1">
    <citation type="journal article" date="2015" name="Nature">
        <title>Complex archaea that bridge the gap between prokaryotes and eukaryotes.</title>
        <authorList>
            <person name="Spang A."/>
            <person name="Saw J.H."/>
            <person name="Jorgensen S.L."/>
            <person name="Zaremba-Niedzwiedzka K."/>
            <person name="Martijn J."/>
            <person name="Lind A.E."/>
            <person name="van Eijk R."/>
            <person name="Schleper C."/>
            <person name="Guy L."/>
            <person name="Ettema T.J."/>
        </authorList>
    </citation>
    <scope>NUCLEOTIDE SEQUENCE</scope>
</reference>
<dbReference type="GO" id="GO:0032259">
    <property type="term" value="P:methylation"/>
    <property type="evidence" value="ECO:0007669"/>
    <property type="project" value="UniProtKB-KW"/>
</dbReference>
<gene>
    <name evidence="3" type="ORF">LCGC14_1901500</name>
</gene>
<dbReference type="InterPro" id="IPR029063">
    <property type="entry name" value="SAM-dependent_MTases_sf"/>
</dbReference>
<accession>A0A0F9GJW3</accession>
<keyword evidence="2" id="KW-0808">Transferase</keyword>
<proteinExistence type="predicted"/>
<dbReference type="Gene3D" id="3.40.50.150">
    <property type="entry name" value="Vaccinia Virus protein VP39"/>
    <property type="match status" value="1"/>
</dbReference>
<evidence type="ECO:0000313" key="3">
    <source>
        <dbReference type="EMBL" id="KKL90761.1"/>
    </source>
</evidence>
<dbReference type="InterPro" id="IPR001525">
    <property type="entry name" value="C5_MeTfrase"/>
</dbReference>
<organism evidence="3">
    <name type="scientific">marine sediment metagenome</name>
    <dbReference type="NCBI Taxonomy" id="412755"/>
    <lineage>
        <taxon>unclassified sequences</taxon>
        <taxon>metagenomes</taxon>
        <taxon>ecological metagenomes</taxon>
    </lineage>
</organism>
<dbReference type="AlphaFoldDB" id="A0A0F9GJW3"/>
<evidence type="ECO:0000256" key="1">
    <source>
        <dbReference type="ARBA" id="ARBA00022603"/>
    </source>
</evidence>
<sequence length="173" mass="20127">MNFIELFCGYGTVTDAFQKEGFKTWKTDIRKRKGVCEPDVKKSILQFDFREVPFEKVHVLWASPPCDVWSYASGNFHWDGDIPKTEKCLEHIEILKKTLAVIEILNPDIFFIENPRGKLRYFRPFVEWLEKHHGVSKTLTLSSYGFPSTKPTNIFTNATDIQFKELDKFGRGA</sequence>
<evidence type="ECO:0008006" key="4">
    <source>
        <dbReference type="Google" id="ProtNLM"/>
    </source>
</evidence>
<dbReference type="EMBL" id="LAZR01019926">
    <property type="protein sequence ID" value="KKL90761.1"/>
    <property type="molecule type" value="Genomic_DNA"/>
</dbReference>
<keyword evidence="1" id="KW-0489">Methyltransferase</keyword>
<dbReference type="Pfam" id="PF00145">
    <property type="entry name" value="DNA_methylase"/>
    <property type="match status" value="1"/>
</dbReference>
<protein>
    <recommendedName>
        <fullName evidence="4">DNA (cytosine-5-)-methyltransferase</fullName>
    </recommendedName>
</protein>